<dbReference type="Pfam" id="PF09298">
    <property type="entry name" value="FAA_hydrolase_N"/>
    <property type="match status" value="1"/>
</dbReference>
<dbReference type="InterPro" id="IPR036462">
    <property type="entry name" value="Fumarylacetoacetase_N_sf"/>
</dbReference>
<feature type="binding site" evidence="13">
    <location>
        <position position="133"/>
    </location>
    <ligand>
        <name>Ca(2+)</name>
        <dbReference type="ChEBI" id="CHEBI:29108"/>
    </ligand>
</feature>
<dbReference type="GO" id="GO:1902000">
    <property type="term" value="P:homogentisate catabolic process"/>
    <property type="evidence" value="ECO:0007669"/>
    <property type="project" value="TreeGrafter"/>
</dbReference>
<reference evidence="17 18" key="1">
    <citation type="submission" date="2014-02" db="EMBL/GenBank/DDBJ databases">
        <title>Whole genome sequence of Sphingobium chlorophenolicum NBRC 16172.</title>
        <authorList>
            <person name="Gan H.M."/>
            <person name="Gan H.Y."/>
            <person name="Chew T.H."/>
            <person name="Savka M.A."/>
        </authorList>
    </citation>
    <scope>NUCLEOTIDE SEQUENCE [LARGE SCALE GENOMIC DNA]</scope>
    <source>
        <strain evidence="17 18">NBRC 16172</strain>
    </source>
</reference>
<evidence type="ECO:0000256" key="2">
    <source>
        <dbReference type="ARBA" id="ARBA00001946"/>
    </source>
</evidence>
<dbReference type="NCBIfam" id="TIGR01266">
    <property type="entry name" value="fum_ac_acetase"/>
    <property type="match status" value="1"/>
</dbReference>
<evidence type="ECO:0000256" key="8">
    <source>
        <dbReference type="ARBA" id="ARBA00022842"/>
    </source>
</evidence>
<dbReference type="PATRIC" id="fig|46429.4.peg.3663"/>
<dbReference type="SUPFAM" id="SSF63433">
    <property type="entry name" value="Fumarylacetoacetate hydrolase, FAH, N-terminal domain"/>
    <property type="match status" value="1"/>
</dbReference>
<feature type="domain" description="Fumarylacetoacetase-like C-terminal" evidence="15">
    <location>
        <begin position="159"/>
        <end position="427"/>
    </location>
</feature>
<dbReference type="RefSeq" id="WP_037455343.1">
    <property type="nucleotide sequence ID" value="NZ_JFHR01000053.1"/>
</dbReference>
<dbReference type="InterPro" id="IPR015377">
    <property type="entry name" value="Fumarylacetoacetase_N"/>
</dbReference>
<feature type="binding site" evidence="12">
    <location>
        <position position="250"/>
    </location>
    <ligand>
        <name>substrate</name>
    </ligand>
</feature>
<dbReference type="Gene3D" id="3.90.850.10">
    <property type="entry name" value="Fumarylacetoacetase-like, C-terminal domain"/>
    <property type="match status" value="1"/>
</dbReference>
<organism evidence="17 18">
    <name type="scientific">Sphingobium chlorophenolicum</name>
    <dbReference type="NCBI Taxonomy" id="46429"/>
    <lineage>
        <taxon>Bacteria</taxon>
        <taxon>Pseudomonadati</taxon>
        <taxon>Pseudomonadota</taxon>
        <taxon>Alphaproteobacteria</taxon>
        <taxon>Sphingomonadales</taxon>
        <taxon>Sphingomonadaceae</taxon>
        <taxon>Sphingobium</taxon>
    </lineage>
</organism>
<dbReference type="GO" id="GO:0046872">
    <property type="term" value="F:metal ion binding"/>
    <property type="evidence" value="ECO:0007669"/>
    <property type="project" value="UniProtKB-KW"/>
</dbReference>
<feature type="binding site" evidence="13">
    <location>
        <position position="239"/>
    </location>
    <ligand>
        <name>Mg(2+)</name>
        <dbReference type="ChEBI" id="CHEBI:18420"/>
    </ligand>
</feature>
<comment type="cofactor">
    <cofactor evidence="2 13">
        <name>Mg(2+)</name>
        <dbReference type="ChEBI" id="CHEBI:18420"/>
    </cofactor>
</comment>
<accession>A0A081RA33</accession>
<dbReference type="InterPro" id="IPR036663">
    <property type="entry name" value="Fumarylacetoacetase_C_sf"/>
</dbReference>
<dbReference type="AlphaFoldDB" id="A0A081RA33"/>
<keyword evidence="9" id="KW-0828">Tyrosine catabolism</keyword>
<dbReference type="Gene3D" id="2.30.30.230">
    <property type="entry name" value="Fumarylacetoacetase, N-terminal domain"/>
    <property type="match status" value="1"/>
</dbReference>
<evidence type="ECO:0000256" key="3">
    <source>
        <dbReference type="ARBA" id="ARBA00004782"/>
    </source>
</evidence>
<dbReference type="Proteomes" id="UP000028411">
    <property type="component" value="Unassembled WGS sequence"/>
</dbReference>
<evidence type="ECO:0000256" key="7">
    <source>
        <dbReference type="ARBA" id="ARBA00022837"/>
    </source>
</evidence>
<evidence type="ECO:0000256" key="12">
    <source>
        <dbReference type="PIRSR" id="PIRSR605959-2"/>
    </source>
</evidence>
<comment type="caution">
    <text evidence="17">The sequence shown here is derived from an EMBL/GenBank/DDBJ whole genome shotgun (WGS) entry which is preliminary data.</text>
</comment>
<dbReference type="GO" id="GO:0006559">
    <property type="term" value="P:L-phenylalanine catabolic process"/>
    <property type="evidence" value="ECO:0007669"/>
    <property type="project" value="UniProtKB-UniPathway"/>
</dbReference>
<evidence type="ECO:0000256" key="11">
    <source>
        <dbReference type="PIRSR" id="PIRSR605959-1"/>
    </source>
</evidence>
<feature type="region of interest" description="Disordered" evidence="14">
    <location>
        <begin position="1"/>
        <end position="20"/>
    </location>
</feature>
<keyword evidence="8 13" id="KW-0460">Magnesium</keyword>
<evidence type="ECO:0000256" key="13">
    <source>
        <dbReference type="PIRSR" id="PIRSR605959-3"/>
    </source>
</evidence>
<keyword evidence="5 13" id="KW-0479">Metal-binding</keyword>
<protein>
    <recommendedName>
        <fullName evidence="4">fumarylacetoacetase</fullName>
        <ecNumber evidence="4">3.7.1.2</ecNumber>
    </recommendedName>
</protein>
<feature type="domain" description="Fumarylacetoacetase N-terminal" evidence="16">
    <location>
        <begin position="30"/>
        <end position="125"/>
    </location>
</feature>
<feature type="binding site" evidence="12">
    <location>
        <position position="246"/>
    </location>
    <ligand>
        <name>substrate</name>
    </ligand>
</feature>
<evidence type="ECO:0000256" key="14">
    <source>
        <dbReference type="SAM" id="MobiDB-lite"/>
    </source>
</evidence>
<feature type="binding site" evidence="13">
    <location>
        <position position="239"/>
    </location>
    <ligand>
        <name>Ca(2+)</name>
        <dbReference type="ChEBI" id="CHEBI:29108"/>
    </ligand>
</feature>
<dbReference type="eggNOG" id="COG0179">
    <property type="taxonomic scope" value="Bacteria"/>
</dbReference>
<dbReference type="SUPFAM" id="SSF56529">
    <property type="entry name" value="FAH"/>
    <property type="match status" value="1"/>
</dbReference>
<feature type="binding site" evidence="13">
    <location>
        <position position="263"/>
    </location>
    <ligand>
        <name>Mg(2+)</name>
        <dbReference type="ChEBI" id="CHEBI:18420"/>
    </ligand>
</feature>
<feature type="region of interest" description="Disordered" evidence="14">
    <location>
        <begin position="174"/>
        <end position="196"/>
    </location>
</feature>
<keyword evidence="7 13" id="KW-0106">Calcium</keyword>
<evidence type="ECO:0000256" key="9">
    <source>
        <dbReference type="ARBA" id="ARBA00022878"/>
    </source>
</evidence>
<dbReference type="InterPro" id="IPR011234">
    <property type="entry name" value="Fumarylacetoacetase-like_C"/>
</dbReference>
<dbReference type="OrthoDB" id="3766879at2"/>
<proteinExistence type="predicted"/>
<feature type="binding site" evidence="13">
    <location>
        <position position="205"/>
    </location>
    <ligand>
        <name>Ca(2+)</name>
        <dbReference type="ChEBI" id="CHEBI:29108"/>
    </ligand>
</feature>
<dbReference type="GO" id="GO:0006572">
    <property type="term" value="P:L-tyrosine catabolic process"/>
    <property type="evidence" value="ECO:0007669"/>
    <property type="project" value="UniProtKB-KW"/>
</dbReference>
<dbReference type="EC" id="3.7.1.2" evidence="4"/>
<dbReference type="EMBL" id="JFHR01000053">
    <property type="protein sequence ID" value="KEQ52056.1"/>
    <property type="molecule type" value="Genomic_DNA"/>
</dbReference>
<sequence>MTFPQIDETHDPARSSWVEGADGHPAFPIQNLPYGIFSPPGGTARAGVAIGERIFDLRAAAQSGLLPAAAAAVLGEPALNALMALPAPDRLALRRWLSALFSDEAQRHAIGPLLHRAADCALHLPATIGDYTDFYVGIHHATNIGRLFRPDNPLLPNYKYVPIGYHGRASSIRPSGVPVVRPKGQRKPPEADAPVVGPSQRLDYELELGIWIGAGNALGETVPIADAADHIAGFCLLNDWSARDFQAWEYVPLGPFLAKNFQSTISPWVVTAEAMAPFRIAQPPRPDGDPQPLPYLWDAADQAHGALAIDLEVHLSSAKMRAEAMPPMRLSRGPASSMYWTAQQIVTHHASNGCNLNPGDLLGTGTLSGPTPDSFGSLMELTGGGKAKIVLPTGEERAFLEDGDELALSAVARADGYVSIGFGECRALIAPAR</sequence>
<name>A0A081RA33_SPHCR</name>
<feature type="binding site" evidence="12">
    <location>
        <position position="366"/>
    </location>
    <ligand>
        <name>substrate</name>
    </ligand>
</feature>
<evidence type="ECO:0000259" key="16">
    <source>
        <dbReference type="Pfam" id="PF09298"/>
    </source>
</evidence>
<dbReference type="PANTHER" id="PTHR43069">
    <property type="entry name" value="FUMARYLACETOACETASE"/>
    <property type="match status" value="1"/>
</dbReference>
<gene>
    <name evidence="17" type="ORF">BV95_03677</name>
</gene>
<evidence type="ECO:0000259" key="15">
    <source>
        <dbReference type="Pfam" id="PF01557"/>
    </source>
</evidence>
<evidence type="ECO:0000256" key="4">
    <source>
        <dbReference type="ARBA" id="ARBA00012094"/>
    </source>
</evidence>
<evidence type="ECO:0000313" key="17">
    <source>
        <dbReference type="EMBL" id="KEQ52056.1"/>
    </source>
</evidence>
<feature type="binding site" evidence="13">
    <location>
        <position position="259"/>
    </location>
    <ligand>
        <name>Mg(2+)</name>
        <dbReference type="ChEBI" id="CHEBI:18420"/>
    </ligand>
</feature>
<dbReference type="InterPro" id="IPR005959">
    <property type="entry name" value="Fumarylacetoacetase"/>
</dbReference>
<dbReference type="PANTHER" id="PTHR43069:SF2">
    <property type="entry name" value="FUMARYLACETOACETASE"/>
    <property type="match status" value="1"/>
</dbReference>
<feature type="active site" description="Proton acceptor" evidence="11">
    <location>
        <position position="140"/>
    </location>
</feature>
<evidence type="ECO:0000313" key="18">
    <source>
        <dbReference type="Proteomes" id="UP000028411"/>
    </source>
</evidence>
<comment type="pathway">
    <text evidence="3">Amino-acid degradation; L-phenylalanine degradation; acetoacetate and fumarate from L-phenylalanine: step 6/6.</text>
</comment>
<evidence type="ECO:0000256" key="6">
    <source>
        <dbReference type="ARBA" id="ARBA00022801"/>
    </source>
</evidence>
<dbReference type="GO" id="GO:0004334">
    <property type="term" value="F:fumarylacetoacetase activity"/>
    <property type="evidence" value="ECO:0007669"/>
    <property type="project" value="UniProtKB-EC"/>
</dbReference>
<evidence type="ECO:0000256" key="1">
    <source>
        <dbReference type="ARBA" id="ARBA00001913"/>
    </source>
</evidence>
<feature type="binding site" evidence="12">
    <location>
        <position position="135"/>
    </location>
    <ligand>
        <name>substrate</name>
    </ligand>
</feature>
<evidence type="ECO:0000256" key="5">
    <source>
        <dbReference type="ARBA" id="ARBA00022723"/>
    </source>
</evidence>
<keyword evidence="10" id="KW-0585">Phenylalanine catabolism</keyword>
<dbReference type="UniPathway" id="UPA00139">
    <property type="reaction ID" value="UER00341"/>
</dbReference>
<comment type="cofactor">
    <cofactor evidence="1 13">
        <name>Ca(2+)</name>
        <dbReference type="ChEBI" id="CHEBI:29108"/>
    </cofactor>
</comment>
<dbReference type="Pfam" id="PF01557">
    <property type="entry name" value="FAA_hydrolase"/>
    <property type="match status" value="1"/>
</dbReference>
<feature type="binding site" evidence="13">
    <location>
        <position position="207"/>
    </location>
    <ligand>
        <name>Ca(2+)</name>
        <dbReference type="ChEBI" id="CHEBI:29108"/>
    </ligand>
</feature>
<evidence type="ECO:0000256" key="10">
    <source>
        <dbReference type="ARBA" id="ARBA00023232"/>
    </source>
</evidence>
<keyword evidence="6" id="KW-0378">Hydrolase</keyword>
<feature type="binding site" evidence="12">
    <location>
        <position position="149"/>
    </location>
    <ligand>
        <name>substrate</name>
    </ligand>
</feature>